<dbReference type="RefSeq" id="WP_167700107.1">
    <property type="nucleotide sequence ID" value="NZ_CP118174.1"/>
</dbReference>
<dbReference type="AlphaFoldDB" id="A0A968KR99"/>
<accession>A0A968KR99</accession>
<evidence type="ECO:0000256" key="1">
    <source>
        <dbReference type="SAM" id="SignalP"/>
    </source>
</evidence>
<gene>
    <name evidence="2" type="ORF">HCT14_03155</name>
</gene>
<keyword evidence="3" id="KW-1185">Reference proteome</keyword>
<sequence length="167" mass="19231">MQKIYWFFLASVLMAVLSVSSCKNDSITERSHIIIEQSSGVVNIWQQVLYPPVLIQFDRDNPILLQIGDESLFNDDFTHLIITVDGKPLEMPISRRLDRDYPESLTDFTIEVIPSPNLISHILKVKDSIHIALMNSQETVIIMQIQDESIHQVHEAFQHLTYAESIR</sequence>
<evidence type="ECO:0000313" key="3">
    <source>
        <dbReference type="Proteomes" id="UP000711995"/>
    </source>
</evidence>
<evidence type="ECO:0000313" key="2">
    <source>
        <dbReference type="EMBL" id="NIZ40513.1"/>
    </source>
</evidence>
<feature type="signal peptide" evidence="1">
    <location>
        <begin position="1"/>
        <end position="23"/>
    </location>
</feature>
<protein>
    <submittedName>
        <fullName evidence="2">Uncharacterized protein</fullName>
    </submittedName>
</protein>
<dbReference type="EMBL" id="JAATLJ010000001">
    <property type="protein sequence ID" value="NIZ40513.1"/>
    <property type="molecule type" value="Genomic_DNA"/>
</dbReference>
<feature type="chain" id="PRO_5037515298" evidence="1">
    <location>
        <begin position="24"/>
        <end position="167"/>
    </location>
</feature>
<dbReference type="Proteomes" id="UP000711995">
    <property type="component" value="Unassembled WGS sequence"/>
</dbReference>
<organism evidence="2 3">
    <name type="scientific">Entomospira entomophila</name>
    <dbReference type="NCBI Taxonomy" id="2719988"/>
    <lineage>
        <taxon>Bacteria</taxon>
        <taxon>Pseudomonadati</taxon>
        <taxon>Spirochaetota</taxon>
        <taxon>Spirochaetia</taxon>
        <taxon>Spirochaetales</taxon>
        <taxon>Spirochaetaceae</taxon>
        <taxon>Entomospira</taxon>
    </lineage>
</organism>
<dbReference type="PROSITE" id="PS51257">
    <property type="entry name" value="PROKAR_LIPOPROTEIN"/>
    <property type="match status" value="1"/>
</dbReference>
<keyword evidence="1" id="KW-0732">Signal</keyword>
<proteinExistence type="predicted"/>
<reference evidence="2 3" key="1">
    <citation type="submission" date="2020-03" db="EMBL/GenBank/DDBJ databases">
        <title>Spirochaetal bacteria isolated from arthropods constitute a novel genus Entomospira genus novum within the order Spirochaetales.</title>
        <authorList>
            <person name="Grana-Miraglia L."/>
            <person name="Sikutova S."/>
            <person name="Fingerle V."/>
            <person name="Sing A."/>
            <person name="Castillo-Ramirez S."/>
            <person name="Margos G."/>
            <person name="Rudolf I."/>
        </authorList>
    </citation>
    <scope>NUCLEOTIDE SEQUENCE [LARGE SCALE GENOMIC DNA]</scope>
    <source>
        <strain evidence="2 3">BR193</strain>
    </source>
</reference>
<name>A0A968KR99_9SPIO</name>
<comment type="caution">
    <text evidence="2">The sequence shown here is derived from an EMBL/GenBank/DDBJ whole genome shotgun (WGS) entry which is preliminary data.</text>
</comment>